<comment type="caution">
    <text evidence="1">The sequence shown here is derived from an EMBL/GenBank/DDBJ whole genome shotgun (WGS) entry which is preliminary data.</text>
</comment>
<keyword evidence="3" id="KW-1185">Reference proteome</keyword>
<evidence type="ECO:0000313" key="1">
    <source>
        <dbReference type="EMBL" id="KAF4031977.1"/>
    </source>
</evidence>
<name>A0A833RS92_PHYIN</name>
<dbReference type="AlphaFoldDB" id="A0A833RS92"/>
<proteinExistence type="predicted"/>
<protein>
    <submittedName>
        <fullName evidence="1">Uncharacterized protein</fullName>
    </submittedName>
</protein>
<sequence>MFAAFVSYLRQYYDYDAKLDTDPEVDAFLPMLETNHYVEYVDVIVPIVPPDHYVERSDVRAHHLAPLNRALKLSAETNVAVPSLRVKEQERA</sequence>
<evidence type="ECO:0000313" key="3">
    <source>
        <dbReference type="Proteomes" id="UP000602510"/>
    </source>
</evidence>
<dbReference type="EMBL" id="JAACNO010003188">
    <property type="protein sequence ID" value="KAF4128147.1"/>
    <property type="molecule type" value="Genomic_DNA"/>
</dbReference>
<reference evidence="1" key="1">
    <citation type="submission" date="2020-04" db="EMBL/GenBank/DDBJ databases">
        <title>Hybrid Assembly of Korean Phytophthora infestans isolates.</title>
        <authorList>
            <person name="Prokchorchik M."/>
            <person name="Lee Y."/>
            <person name="Seo J."/>
            <person name="Cho J.-H."/>
            <person name="Park Y.-E."/>
            <person name="Jang D.-C."/>
            <person name="Im J.-S."/>
            <person name="Choi J.-G."/>
            <person name="Park H.-J."/>
            <person name="Lee G.-B."/>
            <person name="Lee Y.-G."/>
            <person name="Hong S.-Y."/>
            <person name="Cho K."/>
            <person name="Sohn K.H."/>
        </authorList>
    </citation>
    <scope>NUCLEOTIDE SEQUENCE</scope>
    <source>
        <strain evidence="1">KR_1_A1</strain>
        <strain evidence="2">KR_2_A2</strain>
    </source>
</reference>
<dbReference type="EMBL" id="WSZM01000517">
    <property type="protein sequence ID" value="KAF4031977.1"/>
    <property type="molecule type" value="Genomic_DNA"/>
</dbReference>
<evidence type="ECO:0000313" key="2">
    <source>
        <dbReference type="EMBL" id="KAF4128147.1"/>
    </source>
</evidence>
<dbReference type="Proteomes" id="UP000704712">
    <property type="component" value="Unassembled WGS sequence"/>
</dbReference>
<dbReference type="Proteomes" id="UP000602510">
    <property type="component" value="Unassembled WGS sequence"/>
</dbReference>
<accession>A0A833RS92</accession>
<organism evidence="1 3">
    <name type="scientific">Phytophthora infestans</name>
    <name type="common">Potato late blight agent</name>
    <name type="synonym">Botrytis infestans</name>
    <dbReference type="NCBI Taxonomy" id="4787"/>
    <lineage>
        <taxon>Eukaryota</taxon>
        <taxon>Sar</taxon>
        <taxon>Stramenopiles</taxon>
        <taxon>Oomycota</taxon>
        <taxon>Peronosporomycetes</taxon>
        <taxon>Peronosporales</taxon>
        <taxon>Peronosporaceae</taxon>
        <taxon>Phytophthora</taxon>
    </lineage>
</organism>
<gene>
    <name evidence="1" type="ORF">GN244_ATG16130</name>
    <name evidence="2" type="ORF">GN958_ATG22693</name>
</gene>